<comment type="caution">
    <text evidence="1">The sequence shown here is derived from an EMBL/GenBank/DDBJ whole genome shotgun (WGS) entry which is preliminary data.</text>
</comment>
<name>A0A8H7R397_9FUNG</name>
<protein>
    <submittedName>
        <fullName evidence="1">Uncharacterized protein</fullName>
    </submittedName>
</protein>
<dbReference type="InterPro" id="IPR036397">
    <property type="entry name" value="RNaseH_sf"/>
</dbReference>
<dbReference type="AlphaFoldDB" id="A0A8H7R397"/>
<reference evidence="1" key="1">
    <citation type="submission" date="2020-12" db="EMBL/GenBank/DDBJ databases">
        <title>Metabolic potential, ecology and presence of endohyphal bacteria is reflected in genomic diversity of Mucoromycotina.</title>
        <authorList>
            <person name="Muszewska A."/>
            <person name="Okrasinska A."/>
            <person name="Steczkiewicz K."/>
            <person name="Drgas O."/>
            <person name="Orlowska M."/>
            <person name="Perlinska-Lenart U."/>
            <person name="Aleksandrzak-Piekarczyk T."/>
            <person name="Szatraj K."/>
            <person name="Zielenkiewicz U."/>
            <person name="Pilsyk S."/>
            <person name="Malc E."/>
            <person name="Mieczkowski P."/>
            <person name="Kruszewska J.S."/>
            <person name="Biernat P."/>
            <person name="Pawlowska J."/>
        </authorList>
    </citation>
    <scope>NUCLEOTIDE SEQUENCE</scope>
    <source>
        <strain evidence="1">CBS 226.32</strain>
    </source>
</reference>
<accession>A0A8H7R397</accession>
<organism evidence="1 2">
    <name type="scientific">Mucor plumbeus</name>
    <dbReference type="NCBI Taxonomy" id="97098"/>
    <lineage>
        <taxon>Eukaryota</taxon>
        <taxon>Fungi</taxon>
        <taxon>Fungi incertae sedis</taxon>
        <taxon>Mucoromycota</taxon>
        <taxon>Mucoromycotina</taxon>
        <taxon>Mucoromycetes</taxon>
        <taxon>Mucorales</taxon>
        <taxon>Mucorineae</taxon>
        <taxon>Mucoraceae</taxon>
        <taxon>Mucor</taxon>
    </lineage>
</organism>
<evidence type="ECO:0000313" key="2">
    <source>
        <dbReference type="Proteomes" id="UP000650833"/>
    </source>
</evidence>
<dbReference type="EMBL" id="JAEPRC010000221">
    <property type="protein sequence ID" value="KAG2203674.1"/>
    <property type="molecule type" value="Genomic_DNA"/>
</dbReference>
<keyword evidence="2" id="KW-1185">Reference proteome</keyword>
<evidence type="ECO:0000313" key="1">
    <source>
        <dbReference type="EMBL" id="KAG2203674.1"/>
    </source>
</evidence>
<dbReference type="Proteomes" id="UP000650833">
    <property type="component" value="Unassembled WGS sequence"/>
</dbReference>
<sequence>MFWGCISGDGPGYGTAIIDGTIDSNEYVEILKTTLMQALEYYGKQVKVFVFIKTDFLYPKSLIAPPQNPDLNPIEHIRVTLKAILILIEIDRLQNSMPKRIEAVKKSRGGTA</sequence>
<dbReference type="Gene3D" id="3.30.420.10">
    <property type="entry name" value="Ribonuclease H-like superfamily/Ribonuclease H"/>
    <property type="match status" value="1"/>
</dbReference>
<dbReference type="OrthoDB" id="3221648at2759"/>
<gene>
    <name evidence="1" type="ORF">INT46_003321</name>
</gene>
<proteinExistence type="predicted"/>
<dbReference type="GO" id="GO:0003676">
    <property type="term" value="F:nucleic acid binding"/>
    <property type="evidence" value="ECO:0007669"/>
    <property type="project" value="InterPro"/>
</dbReference>